<dbReference type="SMART" id="SM00387">
    <property type="entry name" value="HATPase_c"/>
    <property type="match status" value="1"/>
</dbReference>
<dbReference type="EMBL" id="JAAWWL010000002">
    <property type="protein sequence ID" value="NKI32090.1"/>
    <property type="molecule type" value="Genomic_DNA"/>
</dbReference>
<proteinExistence type="predicted"/>
<gene>
    <name evidence="6" type="ORF">HCU67_09070</name>
</gene>
<keyword evidence="4" id="KW-0472">Membrane</keyword>
<comment type="caution">
    <text evidence="6">The sequence shown here is derived from an EMBL/GenBank/DDBJ whole genome shotgun (WGS) entry which is preliminary data.</text>
</comment>
<dbReference type="Pfam" id="PF13181">
    <property type="entry name" value="TPR_8"/>
    <property type="match status" value="1"/>
</dbReference>
<dbReference type="SMART" id="SM00028">
    <property type="entry name" value="TPR"/>
    <property type="match status" value="4"/>
</dbReference>
<dbReference type="InterPro" id="IPR036890">
    <property type="entry name" value="HATPase_C_sf"/>
</dbReference>
<organism evidence="6 7">
    <name type="scientific">Croceivirga thetidis</name>
    <dbReference type="NCBI Taxonomy" id="2721623"/>
    <lineage>
        <taxon>Bacteria</taxon>
        <taxon>Pseudomonadati</taxon>
        <taxon>Bacteroidota</taxon>
        <taxon>Flavobacteriia</taxon>
        <taxon>Flavobacteriales</taxon>
        <taxon>Flavobacteriaceae</taxon>
        <taxon>Croceivirga</taxon>
    </lineage>
</organism>
<evidence type="ECO:0000259" key="5">
    <source>
        <dbReference type="PROSITE" id="PS50109"/>
    </source>
</evidence>
<feature type="domain" description="Histidine kinase" evidence="5">
    <location>
        <begin position="448"/>
        <end position="664"/>
    </location>
</feature>
<dbReference type="InterPro" id="IPR003661">
    <property type="entry name" value="HisK_dim/P_dom"/>
</dbReference>
<evidence type="ECO:0000256" key="2">
    <source>
        <dbReference type="ARBA" id="ARBA00012438"/>
    </source>
</evidence>
<dbReference type="Gene3D" id="3.30.565.10">
    <property type="entry name" value="Histidine kinase-like ATPase, C-terminal domain"/>
    <property type="match status" value="1"/>
</dbReference>
<dbReference type="InterPro" id="IPR019734">
    <property type="entry name" value="TPR_rpt"/>
</dbReference>
<name>A0ABX1GQA4_9FLAO</name>
<reference evidence="6 7" key="1">
    <citation type="submission" date="2020-04" db="EMBL/GenBank/DDBJ databases">
        <authorList>
            <person name="Yoon J."/>
        </authorList>
    </citation>
    <scope>NUCLEOTIDE SEQUENCE [LARGE SCALE GENOMIC DNA]</scope>
    <source>
        <strain evidence="6 7">DJ-13</strain>
    </source>
</reference>
<dbReference type="InterPro" id="IPR036097">
    <property type="entry name" value="HisK_dim/P_sf"/>
</dbReference>
<comment type="catalytic activity">
    <reaction evidence="1">
        <text>ATP + protein L-histidine = ADP + protein N-phospho-L-histidine.</text>
        <dbReference type="EC" id="2.7.13.3"/>
    </reaction>
</comment>
<evidence type="ECO:0000313" key="6">
    <source>
        <dbReference type="EMBL" id="NKI32090.1"/>
    </source>
</evidence>
<dbReference type="Gene3D" id="1.10.287.130">
    <property type="match status" value="1"/>
</dbReference>
<protein>
    <recommendedName>
        <fullName evidence="2">histidine kinase</fullName>
        <ecNumber evidence="2">2.7.13.3</ecNumber>
    </recommendedName>
</protein>
<dbReference type="InterPro" id="IPR004358">
    <property type="entry name" value="Sig_transdc_His_kin-like_C"/>
</dbReference>
<dbReference type="EC" id="2.7.13.3" evidence="2"/>
<dbReference type="CDD" id="cd00075">
    <property type="entry name" value="HATPase"/>
    <property type="match status" value="1"/>
</dbReference>
<dbReference type="SUPFAM" id="SSF48452">
    <property type="entry name" value="TPR-like"/>
    <property type="match status" value="1"/>
</dbReference>
<dbReference type="CDD" id="cd00082">
    <property type="entry name" value="HisKA"/>
    <property type="match status" value="1"/>
</dbReference>
<dbReference type="SUPFAM" id="SSF47384">
    <property type="entry name" value="Homodimeric domain of signal transducing histidine kinase"/>
    <property type="match status" value="1"/>
</dbReference>
<evidence type="ECO:0000256" key="4">
    <source>
        <dbReference type="SAM" id="Phobius"/>
    </source>
</evidence>
<dbReference type="PRINTS" id="PR00344">
    <property type="entry name" value="BCTRLSENSOR"/>
</dbReference>
<dbReference type="RefSeq" id="WP_168552314.1">
    <property type="nucleotide sequence ID" value="NZ_JAAWWL010000002.1"/>
</dbReference>
<dbReference type="Proteomes" id="UP000718451">
    <property type="component" value="Unassembled WGS sequence"/>
</dbReference>
<dbReference type="Gene3D" id="1.25.40.10">
    <property type="entry name" value="Tetratricopeptide repeat domain"/>
    <property type="match status" value="2"/>
</dbReference>
<dbReference type="PANTHER" id="PTHR43547:SF2">
    <property type="entry name" value="HYBRID SIGNAL TRANSDUCTION HISTIDINE KINASE C"/>
    <property type="match status" value="1"/>
</dbReference>
<sequence length="664" mass="75417">MLSHRIKYLAISVFFLTFYPLSGQKTLIDSLKQKKIAIEGKSEFNESNTDYIDLLNKLSRSYIYHNNDSLKFYSNKALELSKSIDYKKGIAGAKLALGEFYVLSSEFEPGFKLIVEARGLAKEVRADSIFLRSLNSDAMGHFMNGEYPEAYKLCKEGEKYAKEFNNHEMQITFAMNLATSFSILKIYQQALPYYQKALDAIADKPDKDLEGQIRSNMGYLYMHIEDFDKGKSACKRAIDIFRENKFHSWEAFAWTTLGEIAVKEKNPDEALGLFNVSDSLLMLAKDSQRQAENYLGIAEAYLLKNDLQTSKDFAEKGTQISKQIKNHNGIVKGSKLLYEIATTLNQPKEALIHLQAANKISDSILESDDKTRFLLLETQNQFLRDAEKMRLENDRKIKDKNFIFYIALLALIALIIIALLVRKSALAEKNANRILEENNEIKDKIFSIIGHDLKSPVGTLQELLELYSSKEISEEEISRYTPKLKENVDYNSFMLNNLLIWAKSHMDGGIEVFPEKINLRSVLKDKEQLFKKEIQEKKISLKIEVPKSQEVLFDMSHLRLILKNIISNALKYTENMGRIKISSEAHDNHIQLTIEDNGVGVSKEVLNAINSDKFIKSKPGTRMEKGTGLGLQISKDLASLNNGSLVIKGNVGEGTTVILKFPKA</sequence>
<dbReference type="SUPFAM" id="SSF55874">
    <property type="entry name" value="ATPase domain of HSP90 chaperone/DNA topoisomerase II/histidine kinase"/>
    <property type="match status" value="1"/>
</dbReference>
<dbReference type="InterPro" id="IPR003594">
    <property type="entry name" value="HATPase_dom"/>
</dbReference>
<evidence type="ECO:0000256" key="3">
    <source>
        <dbReference type="ARBA" id="ARBA00022553"/>
    </source>
</evidence>
<feature type="transmembrane region" description="Helical" evidence="4">
    <location>
        <begin position="402"/>
        <end position="421"/>
    </location>
</feature>
<keyword evidence="3" id="KW-0597">Phosphoprotein</keyword>
<dbReference type="InterPro" id="IPR011990">
    <property type="entry name" value="TPR-like_helical_dom_sf"/>
</dbReference>
<dbReference type="InterPro" id="IPR005467">
    <property type="entry name" value="His_kinase_dom"/>
</dbReference>
<keyword evidence="7" id="KW-1185">Reference proteome</keyword>
<dbReference type="PANTHER" id="PTHR43547">
    <property type="entry name" value="TWO-COMPONENT HISTIDINE KINASE"/>
    <property type="match status" value="1"/>
</dbReference>
<keyword evidence="4" id="KW-0812">Transmembrane</keyword>
<evidence type="ECO:0000313" key="7">
    <source>
        <dbReference type="Proteomes" id="UP000718451"/>
    </source>
</evidence>
<dbReference type="PROSITE" id="PS50109">
    <property type="entry name" value="HIS_KIN"/>
    <property type="match status" value="1"/>
</dbReference>
<keyword evidence="4" id="KW-1133">Transmembrane helix</keyword>
<evidence type="ECO:0000256" key="1">
    <source>
        <dbReference type="ARBA" id="ARBA00000085"/>
    </source>
</evidence>
<accession>A0ABX1GQA4</accession>
<dbReference type="Pfam" id="PF02518">
    <property type="entry name" value="HATPase_c"/>
    <property type="match status" value="1"/>
</dbReference>